<keyword evidence="2" id="KW-0378">Hydrolase</keyword>
<protein>
    <submittedName>
        <fullName evidence="2">Imidazolonepropionase</fullName>
        <ecNumber evidence="2">3.5.2.7</ecNumber>
    </submittedName>
</protein>
<reference evidence="2 3" key="1">
    <citation type="submission" date="2019-10" db="EMBL/GenBank/DDBJ databases">
        <title>Nocardia macrotermitis sp. nov. and Nocardia aurantia sp. nov., isolated from the gut of fungus growing-termite Macrotermes natalensis.</title>
        <authorList>
            <person name="Benndorf R."/>
            <person name="Schwitalla J."/>
            <person name="Martin K."/>
            <person name="De Beer W."/>
            <person name="Kaster A.-K."/>
            <person name="Vollmers J."/>
            <person name="Poulsen M."/>
            <person name="Beemelmanns C."/>
        </authorList>
    </citation>
    <scope>NUCLEOTIDE SEQUENCE [LARGE SCALE GENOMIC DNA]</scope>
    <source>
        <strain evidence="2 3">RB56</strain>
    </source>
</reference>
<dbReference type="EMBL" id="WEGI01000018">
    <property type="protein sequence ID" value="MQY31293.1"/>
    <property type="molecule type" value="Genomic_DNA"/>
</dbReference>
<feature type="domain" description="Amidohydrolase-related" evidence="1">
    <location>
        <begin position="63"/>
        <end position="420"/>
    </location>
</feature>
<dbReference type="PANTHER" id="PTHR43135:SF3">
    <property type="entry name" value="ALPHA-D-RIBOSE 1-METHYLPHOSPHONATE 5-TRIPHOSPHATE DIPHOSPHATASE"/>
    <property type="match status" value="1"/>
</dbReference>
<proteinExistence type="predicted"/>
<dbReference type="InterPro" id="IPR011059">
    <property type="entry name" value="Metal-dep_hydrolase_composite"/>
</dbReference>
<dbReference type="EC" id="3.5.2.7" evidence="2"/>
<organism evidence="2 3">
    <name type="scientific">Nocardia aurantia</name>
    <dbReference type="NCBI Taxonomy" id="2585199"/>
    <lineage>
        <taxon>Bacteria</taxon>
        <taxon>Bacillati</taxon>
        <taxon>Actinomycetota</taxon>
        <taxon>Actinomycetes</taxon>
        <taxon>Mycobacteriales</taxon>
        <taxon>Nocardiaceae</taxon>
        <taxon>Nocardia</taxon>
    </lineage>
</organism>
<keyword evidence="3" id="KW-1185">Reference proteome</keyword>
<dbReference type="PANTHER" id="PTHR43135">
    <property type="entry name" value="ALPHA-D-RIBOSE 1-METHYLPHOSPHONATE 5-TRIPHOSPHATE DIPHOSPHATASE"/>
    <property type="match status" value="1"/>
</dbReference>
<dbReference type="InterPro" id="IPR006680">
    <property type="entry name" value="Amidohydro-rel"/>
</dbReference>
<dbReference type="Proteomes" id="UP000431401">
    <property type="component" value="Unassembled WGS sequence"/>
</dbReference>
<evidence type="ECO:0000259" key="1">
    <source>
        <dbReference type="Pfam" id="PF01979"/>
    </source>
</evidence>
<evidence type="ECO:0000313" key="3">
    <source>
        <dbReference type="Proteomes" id="UP000431401"/>
    </source>
</evidence>
<dbReference type="Gene3D" id="2.30.40.10">
    <property type="entry name" value="Urease, subunit C, domain 1"/>
    <property type="match status" value="1"/>
</dbReference>
<comment type="caution">
    <text evidence="2">The sequence shown here is derived from an EMBL/GenBank/DDBJ whole genome shotgun (WGS) entry which is preliminary data.</text>
</comment>
<accession>A0A7K0DZQ9</accession>
<name>A0A7K0DZQ9_9NOCA</name>
<dbReference type="SUPFAM" id="SSF51338">
    <property type="entry name" value="Composite domain of metallo-dependent hydrolases"/>
    <property type="match status" value="1"/>
</dbReference>
<gene>
    <name evidence="2" type="primary">hutI_1</name>
    <name evidence="2" type="ORF">NRB56_69020</name>
</gene>
<dbReference type="RefSeq" id="WP_319943957.1">
    <property type="nucleotide sequence ID" value="NZ_WEGI01000018.1"/>
</dbReference>
<dbReference type="SUPFAM" id="SSF51556">
    <property type="entry name" value="Metallo-dependent hydrolases"/>
    <property type="match status" value="1"/>
</dbReference>
<dbReference type="Gene3D" id="3.20.20.140">
    <property type="entry name" value="Metal-dependent hydrolases"/>
    <property type="match status" value="1"/>
</dbReference>
<dbReference type="Pfam" id="PF01979">
    <property type="entry name" value="Amidohydro_1"/>
    <property type="match status" value="1"/>
</dbReference>
<sequence length="437" mass="46486">MNVKAPIAAARLLFRNGLVFDGSGAPPVPGDVVVRGATIESVRVGGGTVAEDGDTVVDCTGATVMPGLVESHAHLTFPSAVGHLDTRFNPPLDVSFFRELPPPDELLAIARRNAGILLRAGFTSAYSAGSLTPVPTEVQLKTELEQGVSRGPRLRAASFERDNNPVRLGPDGPRPVATGPEAVRAFVREQAALGFDSVKLLLSNDDVFVSGGSRVTQYSAAEAAAAGEQARESGVLLNCHAQSSQAVELAVRHGFRSIYHCTYADEAAVDLLEEHKDEIFLSPAVGIMWANVHEGAEFGIDADRAEAMGSVAALAAQQELYQELRRRGLRVLPGGDYGFPNNPIGRNARDLQLFVDLFGYTPAEALRAATYLGGLLMRRPVGLLTGGYLADLLVVRGDPCRDVSLLQDPENLLAVLQDGEFAHRAPRLRSEPAGAAR</sequence>
<dbReference type="InterPro" id="IPR051781">
    <property type="entry name" value="Metallo-dep_Hydrolase"/>
</dbReference>
<dbReference type="GO" id="GO:0050480">
    <property type="term" value="F:imidazolonepropionase activity"/>
    <property type="evidence" value="ECO:0007669"/>
    <property type="project" value="UniProtKB-EC"/>
</dbReference>
<evidence type="ECO:0000313" key="2">
    <source>
        <dbReference type="EMBL" id="MQY31293.1"/>
    </source>
</evidence>
<dbReference type="InterPro" id="IPR032466">
    <property type="entry name" value="Metal_Hydrolase"/>
</dbReference>
<dbReference type="AlphaFoldDB" id="A0A7K0DZQ9"/>